<organism evidence="8 9">
    <name type="scientific">Georgenia yuyongxinii</name>
    <dbReference type="NCBI Taxonomy" id="2589797"/>
    <lineage>
        <taxon>Bacteria</taxon>
        <taxon>Bacillati</taxon>
        <taxon>Actinomycetota</taxon>
        <taxon>Actinomycetes</taxon>
        <taxon>Micrococcales</taxon>
        <taxon>Bogoriellaceae</taxon>
        <taxon>Georgenia</taxon>
    </lineage>
</organism>
<dbReference type="Pfam" id="PF01850">
    <property type="entry name" value="PIN"/>
    <property type="match status" value="1"/>
</dbReference>
<dbReference type="NCBIfam" id="TIGR00028">
    <property type="entry name" value="Mtu_PIN_fam"/>
    <property type="match status" value="1"/>
</dbReference>
<evidence type="ECO:0000313" key="9">
    <source>
        <dbReference type="Proteomes" id="UP000314616"/>
    </source>
</evidence>
<evidence type="ECO:0000256" key="6">
    <source>
        <dbReference type="HAMAP-Rule" id="MF_00265"/>
    </source>
</evidence>
<evidence type="ECO:0000256" key="3">
    <source>
        <dbReference type="ARBA" id="ARBA00022723"/>
    </source>
</evidence>
<name>A0A5B8C7L2_9MICO</name>
<keyword evidence="4 6" id="KW-0378">Hydrolase</keyword>
<keyword evidence="3 6" id="KW-0479">Metal-binding</keyword>
<reference evidence="8 9" key="1">
    <citation type="submission" date="2019-05" db="EMBL/GenBank/DDBJ databases">
        <title>Georgenia *** sp. nov., and Georgenia *** sp. nov., isolated from the intestinal contents of plateau pika (Ochotona curzoniae) in the Qinghai-Tibet plateau of China.</title>
        <authorList>
            <person name="Tian Z."/>
        </authorList>
    </citation>
    <scope>NUCLEOTIDE SEQUENCE [LARGE SCALE GENOMIC DNA]</scope>
    <source>
        <strain evidence="8 9">Z443</strain>
    </source>
</reference>
<dbReference type="GO" id="GO:0090729">
    <property type="term" value="F:toxin activity"/>
    <property type="evidence" value="ECO:0007669"/>
    <property type="project" value="UniProtKB-KW"/>
</dbReference>
<sequence>MPGAETTRLLDVNVLVALTNPTHIRHESAHRWLARLPDSVRWATTPMTEASFIRLMTNPAVAGQDVTASAALDVLAQMRDVPDHVFVPDDSSLAVPHIDLTALVGHQQVTDFHLVNLAAATGAVLATFDTRIASALAPTDRHHVETIDGETAAY</sequence>
<dbReference type="GO" id="GO:0016788">
    <property type="term" value="F:hydrolase activity, acting on ester bonds"/>
    <property type="evidence" value="ECO:0007669"/>
    <property type="project" value="InterPro"/>
</dbReference>
<dbReference type="GO" id="GO:0004540">
    <property type="term" value="F:RNA nuclease activity"/>
    <property type="evidence" value="ECO:0007669"/>
    <property type="project" value="InterPro"/>
</dbReference>
<dbReference type="KEGG" id="gyu:FE374_11600"/>
<dbReference type="RefSeq" id="WP_139929234.1">
    <property type="nucleotide sequence ID" value="NZ_CP040915.1"/>
</dbReference>
<comment type="cofactor">
    <cofactor evidence="6">
        <name>Mg(2+)</name>
        <dbReference type="ChEBI" id="CHEBI:18420"/>
    </cofactor>
</comment>
<dbReference type="EMBL" id="CP040915">
    <property type="protein sequence ID" value="QDC25162.1"/>
    <property type="molecule type" value="Genomic_DNA"/>
</dbReference>
<evidence type="ECO:0000313" key="8">
    <source>
        <dbReference type="EMBL" id="QDC25162.1"/>
    </source>
</evidence>
<dbReference type="SUPFAM" id="SSF88723">
    <property type="entry name" value="PIN domain-like"/>
    <property type="match status" value="1"/>
</dbReference>
<feature type="domain" description="PIN" evidence="7">
    <location>
        <begin position="9"/>
        <end position="133"/>
    </location>
</feature>
<dbReference type="OrthoDB" id="196567at2"/>
<feature type="binding site" evidence="6">
    <location>
        <position position="11"/>
    </location>
    <ligand>
        <name>Mg(2+)</name>
        <dbReference type="ChEBI" id="CHEBI:18420"/>
    </ligand>
</feature>
<dbReference type="Proteomes" id="UP000314616">
    <property type="component" value="Chromosome"/>
</dbReference>
<evidence type="ECO:0000259" key="7">
    <source>
        <dbReference type="Pfam" id="PF01850"/>
    </source>
</evidence>
<keyword evidence="1 6" id="KW-1277">Toxin-antitoxin system</keyword>
<dbReference type="GO" id="GO:0045926">
    <property type="term" value="P:negative regulation of growth"/>
    <property type="evidence" value="ECO:0007669"/>
    <property type="project" value="UniProtKB-ARBA"/>
</dbReference>
<comment type="similarity">
    <text evidence="6">Belongs to the PINc/VapC protein family.</text>
</comment>
<accession>A0A5B8C7L2</accession>
<proteinExistence type="inferred from homology"/>
<protein>
    <recommendedName>
        <fullName evidence="6">Ribonuclease VapC</fullName>
        <shortName evidence="6">RNase VapC</shortName>
        <ecNumber evidence="6">3.1.-.-</ecNumber>
    </recommendedName>
    <alternativeName>
        <fullName evidence="6">Toxin VapC</fullName>
    </alternativeName>
</protein>
<gene>
    <name evidence="6" type="primary">vapC</name>
    <name evidence="8" type="ORF">FE374_11600</name>
</gene>
<keyword evidence="5 6" id="KW-0460">Magnesium</keyword>
<dbReference type="HAMAP" id="MF_00265">
    <property type="entry name" value="VapC_Nob1"/>
    <property type="match status" value="1"/>
</dbReference>
<dbReference type="EC" id="3.1.-.-" evidence="6"/>
<dbReference type="InterPro" id="IPR006226">
    <property type="entry name" value="Mtu_PIN"/>
</dbReference>
<evidence type="ECO:0000256" key="1">
    <source>
        <dbReference type="ARBA" id="ARBA00022649"/>
    </source>
</evidence>
<dbReference type="GO" id="GO:0000287">
    <property type="term" value="F:magnesium ion binding"/>
    <property type="evidence" value="ECO:0007669"/>
    <property type="project" value="UniProtKB-UniRule"/>
</dbReference>
<dbReference type="InterPro" id="IPR002716">
    <property type="entry name" value="PIN_dom"/>
</dbReference>
<evidence type="ECO:0000256" key="4">
    <source>
        <dbReference type="ARBA" id="ARBA00022801"/>
    </source>
</evidence>
<keyword evidence="2 6" id="KW-0540">Nuclease</keyword>
<dbReference type="AlphaFoldDB" id="A0A5B8C7L2"/>
<dbReference type="InterPro" id="IPR022907">
    <property type="entry name" value="VapC_family"/>
</dbReference>
<keyword evidence="6" id="KW-0800">Toxin</keyword>
<evidence type="ECO:0000256" key="2">
    <source>
        <dbReference type="ARBA" id="ARBA00022722"/>
    </source>
</evidence>
<comment type="function">
    <text evidence="6">Toxic component of a toxin-antitoxin (TA) system. An RNase.</text>
</comment>
<feature type="binding site" evidence="6">
    <location>
        <position position="111"/>
    </location>
    <ligand>
        <name>Mg(2+)</name>
        <dbReference type="ChEBI" id="CHEBI:18420"/>
    </ligand>
</feature>
<evidence type="ECO:0000256" key="5">
    <source>
        <dbReference type="ARBA" id="ARBA00022842"/>
    </source>
</evidence>
<dbReference type="InterPro" id="IPR029060">
    <property type="entry name" value="PIN-like_dom_sf"/>
</dbReference>